<dbReference type="SUPFAM" id="SSF48452">
    <property type="entry name" value="TPR-like"/>
    <property type="match status" value="2"/>
</dbReference>
<organism evidence="2 3">
    <name type="scientific">Suillus placidus</name>
    <dbReference type="NCBI Taxonomy" id="48579"/>
    <lineage>
        <taxon>Eukaryota</taxon>
        <taxon>Fungi</taxon>
        <taxon>Dikarya</taxon>
        <taxon>Basidiomycota</taxon>
        <taxon>Agaricomycotina</taxon>
        <taxon>Agaricomycetes</taxon>
        <taxon>Agaricomycetidae</taxon>
        <taxon>Boletales</taxon>
        <taxon>Suillineae</taxon>
        <taxon>Suillaceae</taxon>
        <taxon>Suillus</taxon>
    </lineage>
</organism>
<evidence type="ECO:0000259" key="1">
    <source>
        <dbReference type="Pfam" id="PF12770"/>
    </source>
</evidence>
<gene>
    <name evidence="2" type="ORF">EV702DRAFT_434602</name>
</gene>
<evidence type="ECO:0000313" key="2">
    <source>
        <dbReference type="EMBL" id="KAG1775554.1"/>
    </source>
</evidence>
<dbReference type="InterPro" id="IPR011990">
    <property type="entry name" value="TPR-like_helical_dom_sf"/>
</dbReference>
<dbReference type="OrthoDB" id="9991317at2759"/>
<feature type="domain" description="CHAT" evidence="1">
    <location>
        <begin position="691"/>
        <end position="948"/>
    </location>
</feature>
<protein>
    <submittedName>
        <fullName evidence="2">CHAT domain-containing protein</fullName>
    </submittedName>
</protein>
<name>A0A9P6ZRP7_9AGAM</name>
<keyword evidence="3" id="KW-1185">Reference proteome</keyword>
<sequence length="965" mass="108199">MTSKTVSYLNDTVEHFQSVLDQCPVDHPDRAAALTNLASARLRGHIQKDLQDIDSTISLFRKALALRPQGHPDYTISLFTLAQALGVRYLKEDTAVDGYEAVQLCRTLLPLCPEGTFLRFLAAIANGVHNVTDDNIQLQRMELELYSLGHTGRPRAVDRLSLDLRTHFTQWGSIDDLDESIRLRREVVSLCSEGHPARDTSLDNLASSLLSRFHHQGKTDDLNEAISLFEEALSLRPVGHEYRYVSLDNLGGALRARFNQCAGIDDINRVISFDHVISLYREALTLLASEHPHRDTTLNNLAVALTTRYNDLHVSEDLDETINLFRESLRLRQHDHPERHRSLVNLGSALCSRFIQTQMNEDVDEAIRLCQDSLEALPSLHPDRYFSYMSLQQAYLSRYRVQHNLVDLSLAVENFKLASKHATQGLPYRIITSYNWAVAAEQHDHESALEAYSTFFELLDAHLATRSSTTSRREAAATFRYAISLPVDAASCAIRRGNLRYAVELMEQGRGQQWSLASRLRTPLDDLESTNPKLACTFSELSKHLSEAQGSTVNTDRAAADQAETQYRKHMEEWKAAVADIRKVDGFSRFLLPPSYTDLQAAARHGPVIILIASKYSCGAIIVPKSGEPHHVYFPRITLPHLKRLKDNFAKAIKQAAGMRPQDQRKDLQGLLRIVWDEIMLPIVNVLEGDLKLRHRSRIWLCPTAEFTSIPLHAANSSRMNADRSGPEPCLEDLYICSYTPTLSALIRARQSMKKQAMKKHVPPSFVAIGQSKPGARQGKELVAVNSELELVRKLFPATTSPTSLSGEDATRAGALEALQQNTWVHLACHGKQDHKQPYNSHFAMRDASLTLLDIMEQDIPHAEFAFLSACHTAVGDEKTPDEVIHLAAGLQFSGFKSVIGTLWVVDDAVVKHVVKAFYEKMFEDLEDGGVMDCKKAARALNHATHTVKNEVPLDQRIVFVHIGV</sequence>
<proteinExistence type="predicted"/>
<dbReference type="EMBL" id="JABBWD010000033">
    <property type="protein sequence ID" value="KAG1775554.1"/>
    <property type="molecule type" value="Genomic_DNA"/>
</dbReference>
<dbReference type="PANTHER" id="PTHR19959">
    <property type="entry name" value="KINESIN LIGHT CHAIN"/>
    <property type="match status" value="1"/>
</dbReference>
<evidence type="ECO:0000313" key="3">
    <source>
        <dbReference type="Proteomes" id="UP000714275"/>
    </source>
</evidence>
<reference evidence="2" key="1">
    <citation type="journal article" date="2020" name="New Phytol.">
        <title>Comparative genomics reveals dynamic genome evolution in host specialist ectomycorrhizal fungi.</title>
        <authorList>
            <person name="Lofgren L.A."/>
            <person name="Nguyen N.H."/>
            <person name="Vilgalys R."/>
            <person name="Ruytinx J."/>
            <person name="Liao H.L."/>
            <person name="Branco S."/>
            <person name="Kuo A."/>
            <person name="LaButti K."/>
            <person name="Lipzen A."/>
            <person name="Andreopoulos W."/>
            <person name="Pangilinan J."/>
            <person name="Riley R."/>
            <person name="Hundley H."/>
            <person name="Na H."/>
            <person name="Barry K."/>
            <person name="Grigoriev I.V."/>
            <person name="Stajich J.E."/>
            <person name="Kennedy P.G."/>
        </authorList>
    </citation>
    <scope>NUCLEOTIDE SEQUENCE</scope>
    <source>
        <strain evidence="2">DOB743</strain>
    </source>
</reference>
<dbReference type="PANTHER" id="PTHR19959:SF119">
    <property type="entry name" value="FUNGAL LIPASE-LIKE DOMAIN-CONTAINING PROTEIN"/>
    <property type="match status" value="1"/>
</dbReference>
<dbReference type="Pfam" id="PF12770">
    <property type="entry name" value="CHAT"/>
    <property type="match status" value="1"/>
</dbReference>
<comment type="caution">
    <text evidence="2">The sequence shown here is derived from an EMBL/GenBank/DDBJ whole genome shotgun (WGS) entry which is preliminary data.</text>
</comment>
<dbReference type="Proteomes" id="UP000714275">
    <property type="component" value="Unassembled WGS sequence"/>
</dbReference>
<accession>A0A9P6ZRP7</accession>
<dbReference type="AlphaFoldDB" id="A0A9P6ZRP7"/>
<dbReference type="InterPro" id="IPR024983">
    <property type="entry name" value="CHAT_dom"/>
</dbReference>
<dbReference type="Gene3D" id="1.25.40.10">
    <property type="entry name" value="Tetratricopeptide repeat domain"/>
    <property type="match status" value="3"/>
</dbReference>